<feature type="transmembrane region" description="Helical" evidence="1">
    <location>
        <begin position="210"/>
        <end position="229"/>
    </location>
</feature>
<protein>
    <submittedName>
        <fullName evidence="2">Uncharacterized protein</fullName>
    </submittedName>
</protein>
<feature type="transmembrane region" description="Helical" evidence="1">
    <location>
        <begin position="103"/>
        <end position="129"/>
    </location>
</feature>
<dbReference type="AlphaFoldDB" id="A0A1Z2LE02"/>
<feature type="transmembrane region" description="Helical" evidence="1">
    <location>
        <begin position="177"/>
        <end position="198"/>
    </location>
</feature>
<evidence type="ECO:0000256" key="1">
    <source>
        <dbReference type="SAM" id="Phobius"/>
    </source>
</evidence>
<dbReference type="Proteomes" id="UP000195755">
    <property type="component" value="Chromosome"/>
</dbReference>
<dbReference type="KEGG" id="salj:SMD11_6957"/>
<evidence type="ECO:0000313" key="3">
    <source>
        <dbReference type="Proteomes" id="UP000195755"/>
    </source>
</evidence>
<proteinExistence type="predicted"/>
<keyword evidence="1" id="KW-1133">Transmembrane helix</keyword>
<sequence length="248" mass="27246">MGTHEAQPPGHADDYRQVRLAAWAGILSSPAAAIPFYLSGKFPKFFPYVDDTPGEIFAFYQNSPVVTKLQVLTGILFLFYLWFAAGLLELLRGPGRSRTLTRLTGWAMVCVVVLTFLTYTIWGAIAFWIKEDPGNTTIIAALYYVDVAIFLFLFPCIALFLVGAGLAIRRADVLPRWLGTSALVLAVPNAALFLTFMVNSGPLRPVSLLNFSPTALFCVWVVTAGICMLRSQPPTASAMQEDTARQKD</sequence>
<evidence type="ECO:0000313" key="2">
    <source>
        <dbReference type="EMBL" id="ARZ72533.1"/>
    </source>
</evidence>
<keyword evidence="1" id="KW-0812">Transmembrane</keyword>
<dbReference type="OrthoDB" id="3212416at2"/>
<keyword evidence="1" id="KW-0472">Membrane</keyword>
<organism evidence="2 3">
    <name type="scientific">Streptomyces albireticuli</name>
    <dbReference type="NCBI Taxonomy" id="1940"/>
    <lineage>
        <taxon>Bacteria</taxon>
        <taxon>Bacillati</taxon>
        <taxon>Actinomycetota</taxon>
        <taxon>Actinomycetes</taxon>
        <taxon>Kitasatosporales</taxon>
        <taxon>Streptomycetaceae</taxon>
        <taxon>Streptomyces</taxon>
    </lineage>
</organism>
<feature type="transmembrane region" description="Helical" evidence="1">
    <location>
        <begin position="141"/>
        <end position="168"/>
    </location>
</feature>
<name>A0A1Z2LE02_9ACTN</name>
<feature type="transmembrane region" description="Helical" evidence="1">
    <location>
        <begin position="69"/>
        <end position="91"/>
    </location>
</feature>
<accession>A0A1Z2LE02</accession>
<dbReference type="RefSeq" id="WP_087930119.1">
    <property type="nucleotide sequence ID" value="NZ_CP021744.1"/>
</dbReference>
<reference evidence="2 3" key="1">
    <citation type="submission" date="2017-06" db="EMBL/GenBank/DDBJ databases">
        <title>Streptomyces albireticuli Genome sequencing and assembly.</title>
        <authorList>
            <person name="Wang Y."/>
            <person name="Du B."/>
            <person name="Ding Y."/>
            <person name="Liu H."/>
            <person name="Hou Q."/>
            <person name="Liu K."/>
            <person name="Yao L."/>
            <person name="Wang C."/>
        </authorList>
    </citation>
    <scope>NUCLEOTIDE SEQUENCE [LARGE SCALE GENOMIC DNA]</scope>
    <source>
        <strain evidence="2 3">MDJK11</strain>
    </source>
</reference>
<dbReference type="EMBL" id="CP021744">
    <property type="protein sequence ID" value="ARZ72533.1"/>
    <property type="molecule type" value="Genomic_DNA"/>
</dbReference>
<gene>
    <name evidence="2" type="ORF">SMD11_6957</name>
</gene>
<feature type="transmembrane region" description="Helical" evidence="1">
    <location>
        <begin position="20"/>
        <end position="38"/>
    </location>
</feature>